<dbReference type="PROSITE" id="PS00211">
    <property type="entry name" value="ABC_TRANSPORTER_1"/>
    <property type="match status" value="1"/>
</dbReference>
<protein>
    <recommendedName>
        <fullName evidence="5">ABC transporter domain-containing protein</fullName>
    </recommendedName>
</protein>
<dbReference type="GO" id="GO:0016887">
    <property type="term" value="F:ATP hydrolysis activity"/>
    <property type="evidence" value="ECO:0007669"/>
    <property type="project" value="InterPro"/>
</dbReference>
<evidence type="ECO:0000259" key="5">
    <source>
        <dbReference type="PROSITE" id="PS50893"/>
    </source>
</evidence>
<keyword evidence="4" id="KW-0067">ATP-binding</keyword>
<evidence type="ECO:0000256" key="1">
    <source>
        <dbReference type="ARBA" id="ARBA00022448"/>
    </source>
</evidence>
<dbReference type="InterPro" id="IPR050107">
    <property type="entry name" value="ABC_carbohydrate_import_ATPase"/>
</dbReference>
<dbReference type="InterPro" id="IPR027417">
    <property type="entry name" value="P-loop_NTPase"/>
</dbReference>
<gene>
    <name evidence="6" type="ORF">B5766_11275</name>
</gene>
<keyword evidence="2" id="KW-0677">Repeat</keyword>
<dbReference type="InterPro" id="IPR017871">
    <property type="entry name" value="ABC_transporter-like_CS"/>
</dbReference>
<feature type="domain" description="ABC transporter" evidence="5">
    <location>
        <begin position="21"/>
        <end position="266"/>
    </location>
</feature>
<dbReference type="Pfam" id="PF00005">
    <property type="entry name" value="ABC_tran"/>
    <property type="match status" value="2"/>
</dbReference>
<comment type="caution">
    <text evidence="6">The sequence shown here is derived from an EMBL/GenBank/DDBJ whole genome shotgun (WGS) entry which is preliminary data.</text>
</comment>
<reference evidence="7" key="1">
    <citation type="submission" date="2017-03" db="EMBL/GenBank/DDBJ databases">
        <authorList>
            <person name="Lund M.B."/>
        </authorList>
    </citation>
    <scope>NUCLEOTIDE SEQUENCE [LARGE SCALE GENOMIC DNA]</scope>
</reference>
<evidence type="ECO:0000256" key="4">
    <source>
        <dbReference type="ARBA" id="ARBA00022840"/>
    </source>
</evidence>
<accession>A0A2A6FP23</accession>
<dbReference type="GO" id="GO:0005524">
    <property type="term" value="F:ATP binding"/>
    <property type="evidence" value="ECO:0007669"/>
    <property type="project" value="UniProtKB-KW"/>
</dbReference>
<dbReference type="Gene3D" id="3.40.50.300">
    <property type="entry name" value="P-loop containing nucleotide triphosphate hydrolases"/>
    <property type="match status" value="2"/>
</dbReference>
<evidence type="ECO:0000313" key="6">
    <source>
        <dbReference type="EMBL" id="PDQ34499.1"/>
    </source>
</evidence>
<evidence type="ECO:0000256" key="2">
    <source>
        <dbReference type="ARBA" id="ARBA00022737"/>
    </source>
</evidence>
<dbReference type="EMBL" id="NAEP01000052">
    <property type="protein sequence ID" value="PDQ34499.1"/>
    <property type="molecule type" value="Genomic_DNA"/>
</dbReference>
<evidence type="ECO:0000313" key="7">
    <source>
        <dbReference type="Proteomes" id="UP000219994"/>
    </source>
</evidence>
<dbReference type="CDD" id="cd03215">
    <property type="entry name" value="ABC_Carb_Monos_II"/>
    <property type="match status" value="1"/>
</dbReference>
<dbReference type="PANTHER" id="PTHR43790">
    <property type="entry name" value="CARBOHYDRATE TRANSPORT ATP-BINDING PROTEIN MG119-RELATED"/>
    <property type="match status" value="1"/>
</dbReference>
<dbReference type="SMART" id="SM00382">
    <property type="entry name" value="AAA"/>
    <property type="match status" value="2"/>
</dbReference>
<organism evidence="6 7">
    <name type="scientific">Candidatus Lumbricidiphila eiseniae</name>
    <dbReference type="NCBI Taxonomy" id="1969409"/>
    <lineage>
        <taxon>Bacteria</taxon>
        <taxon>Bacillati</taxon>
        <taxon>Actinomycetota</taxon>
        <taxon>Actinomycetes</taxon>
        <taxon>Micrococcales</taxon>
        <taxon>Microbacteriaceae</taxon>
        <taxon>Candidatus Lumbricidiphila</taxon>
    </lineage>
</organism>
<name>A0A2A6FP23_9MICO</name>
<keyword evidence="3" id="KW-0547">Nucleotide-binding</keyword>
<keyword evidence="1" id="KW-0813">Transport</keyword>
<dbReference type="Proteomes" id="UP000219994">
    <property type="component" value="Unassembled WGS sequence"/>
</dbReference>
<dbReference type="AlphaFoldDB" id="A0A2A6FP23"/>
<dbReference type="InterPro" id="IPR003593">
    <property type="entry name" value="AAA+_ATPase"/>
</dbReference>
<sequence>MTGPTASAPSLEGTAAPASVLSAREVVKYAYDETGAPITGSDVRLLKGVSISVRPGEIHALIGENGAGKSTFIKVLGGAIPAEQGEVAVEQQPVVFGSSRRARELGISVIWQEFSLSPKLSVLENMFLGEEITKHGLLDRSEMRRRSTAALARLGVQIDLDRQIDSLSTSEQQIVEIAKALDRDARVLILDEPTASLTGVEADQLFAVVQELRRKKLGIVLVTHRLDEVFEHSQRITVMKDGATIGTFDTETMTRESLIQKMVGRELGSYFVRPNAVAGEAVLEVDGLSCGRAVVEASIVVRAGEIVALGGLVGAGRTELCRLVVGADRATAGTVRLRGRDISRWTLRRRLDAGIAFVPEDRKSQGVVLAMSVQRNLTTRSWRSLSRRGILLSPRREQELAESLISDLEIKVHTPLQAAATLSGGNQQRVAIGKWLVKPSSLYIFDEPTRGVDVGARRALYALIAGLVERGAGVLMVSSDLPEVLGMSDRVYIMREGRIAGEYAAAETDESELLRAMLPETHAEVAS</sequence>
<dbReference type="PROSITE" id="PS50893">
    <property type="entry name" value="ABC_TRANSPORTER_2"/>
    <property type="match status" value="2"/>
</dbReference>
<proteinExistence type="predicted"/>
<dbReference type="SUPFAM" id="SSF52540">
    <property type="entry name" value="P-loop containing nucleoside triphosphate hydrolases"/>
    <property type="match status" value="2"/>
</dbReference>
<evidence type="ECO:0000256" key="3">
    <source>
        <dbReference type="ARBA" id="ARBA00022741"/>
    </source>
</evidence>
<dbReference type="InterPro" id="IPR003439">
    <property type="entry name" value="ABC_transporter-like_ATP-bd"/>
</dbReference>
<dbReference type="CDD" id="cd03216">
    <property type="entry name" value="ABC_Carb_Monos_I"/>
    <property type="match status" value="1"/>
</dbReference>
<dbReference type="PANTHER" id="PTHR43790:SF9">
    <property type="entry name" value="GALACTOFURANOSE TRANSPORTER ATP-BINDING PROTEIN YTFR"/>
    <property type="match status" value="1"/>
</dbReference>
<feature type="domain" description="ABC transporter" evidence="5">
    <location>
        <begin position="277"/>
        <end position="521"/>
    </location>
</feature>